<proteinExistence type="predicted"/>
<gene>
    <name evidence="1" type="ORF">ACFPDQ_04435</name>
</gene>
<keyword evidence="2" id="KW-1185">Reference proteome</keyword>
<dbReference type="RefSeq" id="WP_119329702.1">
    <property type="nucleotide sequence ID" value="NZ_JBHSJH010000002.1"/>
</dbReference>
<evidence type="ECO:0000313" key="2">
    <source>
        <dbReference type="Proteomes" id="UP001595926"/>
    </source>
</evidence>
<protein>
    <submittedName>
        <fullName evidence="1">Uncharacterized protein</fullName>
    </submittedName>
</protein>
<dbReference type="Proteomes" id="UP001595926">
    <property type="component" value="Unassembled WGS sequence"/>
</dbReference>
<accession>A0ABV9TBX6</accession>
<reference evidence="2" key="1">
    <citation type="journal article" date="2019" name="Int. J. Syst. Evol. Microbiol.">
        <title>The Global Catalogue of Microorganisms (GCM) 10K type strain sequencing project: providing services to taxonomists for standard genome sequencing and annotation.</title>
        <authorList>
            <consortium name="The Broad Institute Genomics Platform"/>
            <consortium name="The Broad Institute Genome Sequencing Center for Infectious Disease"/>
            <person name="Wu L."/>
            <person name="Ma J."/>
        </authorList>
    </citation>
    <scope>NUCLEOTIDE SEQUENCE [LARGE SCALE GENOMIC DNA]</scope>
    <source>
        <strain evidence="2">CGMCC 1.13718</strain>
    </source>
</reference>
<evidence type="ECO:0000313" key="1">
    <source>
        <dbReference type="EMBL" id="MFC4892291.1"/>
    </source>
</evidence>
<sequence>MKLLGFVLFIGSILFVNITFSLENTVSKDITIISNGKLDSDGYMKVMTSNYHEDNKVLSKLN</sequence>
<comment type="caution">
    <text evidence="1">The sequence shown here is derived from an EMBL/GenBank/DDBJ whole genome shotgun (WGS) entry which is preliminary data.</text>
</comment>
<name>A0ABV9TBX6_9GAMM</name>
<organism evidence="1 2">
    <name type="scientific">Pseudofrancisella aestuarii</name>
    <dbReference type="NCBI Taxonomy" id="2670347"/>
    <lineage>
        <taxon>Bacteria</taxon>
        <taxon>Pseudomonadati</taxon>
        <taxon>Pseudomonadota</taxon>
        <taxon>Gammaproteobacteria</taxon>
        <taxon>Thiotrichales</taxon>
        <taxon>Francisellaceae</taxon>
        <taxon>Pseudofrancisella</taxon>
    </lineage>
</organism>
<dbReference type="EMBL" id="JBHSJH010000002">
    <property type="protein sequence ID" value="MFC4892291.1"/>
    <property type="molecule type" value="Genomic_DNA"/>
</dbReference>